<reference evidence="1 2" key="1">
    <citation type="submission" date="2019-06" db="EMBL/GenBank/DDBJ databases">
        <title>Draft genomes of female and male turbot (Scophthalmus maximus).</title>
        <authorList>
            <person name="Xu H."/>
            <person name="Xu X.-W."/>
            <person name="Shao C."/>
            <person name="Chen S."/>
        </authorList>
    </citation>
    <scope>NUCLEOTIDE SEQUENCE [LARGE SCALE GENOMIC DNA]</scope>
    <source>
        <strain evidence="1">Ysfricsl-2016a</strain>
        <tissue evidence="1">Blood</tissue>
    </source>
</reference>
<sequence length="84" mass="9835">MTNLYHHLQQHHKPQDEECVKRRACNPELEAFTAFCTETNATTGLEYGTRVNLVVQERLIDANYLSRRIYVVDYVDYVDESSQP</sequence>
<accession>A0A6A4RR11</accession>
<dbReference type="AlphaFoldDB" id="A0A6A4RR11"/>
<name>A0A6A4RR11_SCOMX</name>
<dbReference type="Proteomes" id="UP000438429">
    <property type="component" value="Unassembled WGS sequence"/>
</dbReference>
<comment type="caution">
    <text evidence="1">The sequence shown here is derived from an EMBL/GenBank/DDBJ whole genome shotgun (WGS) entry which is preliminary data.</text>
</comment>
<organism evidence="1 2">
    <name type="scientific">Scophthalmus maximus</name>
    <name type="common">Turbot</name>
    <name type="synonym">Psetta maxima</name>
    <dbReference type="NCBI Taxonomy" id="52904"/>
    <lineage>
        <taxon>Eukaryota</taxon>
        <taxon>Metazoa</taxon>
        <taxon>Chordata</taxon>
        <taxon>Craniata</taxon>
        <taxon>Vertebrata</taxon>
        <taxon>Euteleostomi</taxon>
        <taxon>Actinopterygii</taxon>
        <taxon>Neopterygii</taxon>
        <taxon>Teleostei</taxon>
        <taxon>Neoteleostei</taxon>
        <taxon>Acanthomorphata</taxon>
        <taxon>Carangaria</taxon>
        <taxon>Pleuronectiformes</taxon>
        <taxon>Pleuronectoidei</taxon>
        <taxon>Scophthalmidae</taxon>
        <taxon>Scophthalmus</taxon>
    </lineage>
</organism>
<proteinExistence type="predicted"/>
<evidence type="ECO:0000313" key="2">
    <source>
        <dbReference type="Proteomes" id="UP000438429"/>
    </source>
</evidence>
<dbReference type="EMBL" id="VEVO01000024">
    <property type="protein sequence ID" value="KAF0022699.1"/>
    <property type="molecule type" value="Genomic_DNA"/>
</dbReference>
<protein>
    <submittedName>
        <fullName evidence="1">Uncharacterized protein</fullName>
    </submittedName>
</protein>
<evidence type="ECO:0000313" key="1">
    <source>
        <dbReference type="EMBL" id="KAF0022699.1"/>
    </source>
</evidence>
<gene>
    <name evidence="1" type="ORF">F2P81_025091</name>
</gene>